<keyword evidence="3" id="KW-1185">Reference proteome</keyword>
<dbReference type="Proteomes" id="UP001206206">
    <property type="component" value="Unassembled WGS sequence"/>
</dbReference>
<feature type="compositionally biased region" description="Polar residues" evidence="1">
    <location>
        <begin position="33"/>
        <end position="47"/>
    </location>
</feature>
<dbReference type="EMBL" id="JANFNH010000056">
    <property type="protein sequence ID" value="MCQ4046141.1"/>
    <property type="molecule type" value="Genomic_DNA"/>
</dbReference>
<comment type="caution">
    <text evidence="2">The sequence shown here is derived from an EMBL/GenBank/DDBJ whole genome shotgun (WGS) entry which is preliminary data.</text>
</comment>
<protein>
    <submittedName>
        <fullName evidence="2">Uncharacterized protein</fullName>
    </submittedName>
</protein>
<sequence>MITGDRAAFHGLPRPRPHDAVEISISRADGTHVCSSVTDVEPTTSGTPPRPVAEPGPQSAATARPQLITPVTPHEAVVAHADRHA</sequence>
<proteinExistence type="predicted"/>
<feature type="region of interest" description="Disordered" evidence="1">
    <location>
        <begin position="32"/>
        <end position="73"/>
    </location>
</feature>
<accession>A0ABT1PMW0</accession>
<evidence type="ECO:0000313" key="2">
    <source>
        <dbReference type="EMBL" id="MCQ4046141.1"/>
    </source>
</evidence>
<evidence type="ECO:0000256" key="1">
    <source>
        <dbReference type="SAM" id="MobiDB-lite"/>
    </source>
</evidence>
<name>A0ABT1PMW0_9ACTN</name>
<evidence type="ECO:0000313" key="3">
    <source>
        <dbReference type="Proteomes" id="UP001206206"/>
    </source>
</evidence>
<dbReference type="RefSeq" id="WP_255932303.1">
    <property type="nucleotide sequence ID" value="NZ_JANFNH010000056.1"/>
</dbReference>
<reference evidence="2 3" key="1">
    <citation type="submission" date="2022-06" db="EMBL/GenBank/DDBJ databases">
        <title>Draft genome sequence of type strain Streptomyces rubrisoli DSM 42083.</title>
        <authorList>
            <person name="Duangmal K."/>
            <person name="Klaysubun C."/>
        </authorList>
    </citation>
    <scope>NUCLEOTIDE SEQUENCE [LARGE SCALE GENOMIC DNA]</scope>
    <source>
        <strain evidence="2 3">DSM 42083</strain>
    </source>
</reference>
<gene>
    <name evidence="2" type="ORF">NON19_29885</name>
</gene>
<organism evidence="2 3">
    <name type="scientific">Streptantibioticus rubrisoli</name>
    <dbReference type="NCBI Taxonomy" id="1387313"/>
    <lineage>
        <taxon>Bacteria</taxon>
        <taxon>Bacillati</taxon>
        <taxon>Actinomycetota</taxon>
        <taxon>Actinomycetes</taxon>
        <taxon>Kitasatosporales</taxon>
        <taxon>Streptomycetaceae</taxon>
        <taxon>Streptantibioticus</taxon>
    </lineage>
</organism>